<dbReference type="EMBL" id="JACXWY010000009">
    <property type="protein sequence ID" value="MBD3847110.1"/>
    <property type="molecule type" value="Genomic_DNA"/>
</dbReference>
<feature type="region of interest" description="Disordered" evidence="1">
    <location>
        <begin position="324"/>
        <end position="366"/>
    </location>
</feature>
<dbReference type="Proteomes" id="UP000619295">
    <property type="component" value="Unassembled WGS sequence"/>
</dbReference>
<protein>
    <recommendedName>
        <fullName evidence="4">Bacteriophage tail tape measure N-terminal domain-containing protein</fullName>
    </recommendedName>
</protein>
<name>A0A927EAP9_9HYPH</name>
<proteinExistence type="predicted"/>
<evidence type="ECO:0000313" key="2">
    <source>
        <dbReference type="EMBL" id="MBD3847110.1"/>
    </source>
</evidence>
<dbReference type="RefSeq" id="WP_210323629.1">
    <property type="nucleotide sequence ID" value="NZ_JACXWY010000009.1"/>
</dbReference>
<evidence type="ECO:0000256" key="1">
    <source>
        <dbReference type="SAM" id="MobiDB-lite"/>
    </source>
</evidence>
<dbReference type="AlphaFoldDB" id="A0A927EAP9"/>
<feature type="compositionally biased region" description="Gly residues" evidence="1">
    <location>
        <begin position="348"/>
        <end position="361"/>
    </location>
</feature>
<accession>A0A927EAP9</accession>
<comment type="caution">
    <text evidence="2">The sequence shown here is derived from an EMBL/GenBank/DDBJ whole genome shotgun (WGS) entry which is preliminary data.</text>
</comment>
<sequence>MVGQPLVIPVGASIRDLERAMRQAVQLVDRSATEMEDRFGRIDLAARFGVGALQGAIAAISFEKVVSGIVDANREIAKFGDTARRSGLDVARFQELRLAAGGLGIEGKSFDSGVQGLAKALNEARREENDLAKLLDANGIKYKDRKGEVISTNEALAVAADLISRAATEQDKIAIAERFGLPADFLPLLEGGAAALNQLARNAAEAGTILDSEVIARAKEFDTAWTNAWTVFGANAKAAVVSAAQGLASLIGQAGQYIASVDAANKAAFAADRDLRAQRRQQAREMGLANAGGRDAVDAEQSAASRRQMAAFRQSEIDLRNRQVDNAPLPPSRPARLFSGDATVLPKKGGGSGGGGGGGGGKSDEERAQDRLERYIETLTRQNAVLDAEIATFGKSNAEKRAAIELAKAGVDLAKLDEAERQKTIANLTREIELSEQKRTTLERLKMAQQGVNDAARYFGNAGIDALEDFIFNGAKAEDVAKRLAVSLAKAALQAVLLGDGSLAGVFGTKAGSGGGMGGLLGGLLGSFGGARAGGGPVSPGKAYVVGEKRPELFVPNSAGRIVPRVPDAVMPGGGGSGSTISYADQRQINITPADGVTPEQMTQALAAYDRQSRRNIASVLQTAGARF</sequence>
<organism evidence="2 3">
    <name type="scientific">Bosea spartocytisi</name>
    <dbReference type="NCBI Taxonomy" id="2773451"/>
    <lineage>
        <taxon>Bacteria</taxon>
        <taxon>Pseudomonadati</taxon>
        <taxon>Pseudomonadota</taxon>
        <taxon>Alphaproteobacteria</taxon>
        <taxon>Hyphomicrobiales</taxon>
        <taxon>Boseaceae</taxon>
        <taxon>Bosea</taxon>
    </lineage>
</organism>
<gene>
    <name evidence="2" type="ORF">IED13_15480</name>
</gene>
<reference evidence="2" key="1">
    <citation type="submission" date="2020-09" db="EMBL/GenBank/DDBJ databases">
        <title>Bosea spartocytisi sp. nov. a root nodule endophyte of Spartocytisus supranubius in the high mountain ecosystem fo the Teide National Park (Canary Islands, Spain).</title>
        <authorList>
            <person name="Pulido-Suarez L."/>
            <person name="Peix A."/>
            <person name="Igual J.M."/>
            <person name="Socas-Perez N."/>
            <person name="Velazquez E."/>
            <person name="Flores-Felix J.D."/>
            <person name="Leon-Barrios M."/>
        </authorList>
    </citation>
    <scope>NUCLEOTIDE SEQUENCE</scope>
    <source>
        <strain evidence="2">SSUT16</strain>
    </source>
</reference>
<evidence type="ECO:0008006" key="4">
    <source>
        <dbReference type="Google" id="ProtNLM"/>
    </source>
</evidence>
<evidence type="ECO:0000313" key="3">
    <source>
        <dbReference type="Proteomes" id="UP000619295"/>
    </source>
</evidence>
<keyword evidence="3" id="KW-1185">Reference proteome</keyword>